<evidence type="ECO:0000256" key="2">
    <source>
        <dbReference type="ARBA" id="ARBA00012438"/>
    </source>
</evidence>
<gene>
    <name evidence="9" type="ORF">AADEFJLK_04369</name>
</gene>
<accession>A0A2S5CGB7</accession>
<dbReference type="InterPro" id="IPR052162">
    <property type="entry name" value="Sensor_kinase/Photoreceptor"/>
</dbReference>
<dbReference type="EMBL" id="PGFZ01000021">
    <property type="protein sequence ID" value="POZ49853.1"/>
    <property type="molecule type" value="Genomic_DNA"/>
</dbReference>
<dbReference type="RefSeq" id="WP_103975785.1">
    <property type="nucleotide sequence ID" value="NZ_PGFZ01000021.1"/>
</dbReference>
<feature type="domain" description="Histidine kinase" evidence="6">
    <location>
        <begin position="468"/>
        <end position="684"/>
    </location>
</feature>
<dbReference type="PROSITE" id="PS50113">
    <property type="entry name" value="PAC"/>
    <property type="match status" value="3"/>
</dbReference>
<dbReference type="SUPFAM" id="SSF55785">
    <property type="entry name" value="PYP-like sensor domain (PAS domain)"/>
    <property type="match status" value="3"/>
</dbReference>
<dbReference type="Gene3D" id="3.30.565.10">
    <property type="entry name" value="Histidine kinase-like ATPase, C-terminal domain"/>
    <property type="match status" value="1"/>
</dbReference>
<dbReference type="AlphaFoldDB" id="A0A2S5CGB7"/>
<feature type="domain" description="PAS" evidence="7">
    <location>
        <begin position="319"/>
        <end position="392"/>
    </location>
</feature>
<dbReference type="PRINTS" id="PR00344">
    <property type="entry name" value="BCTRLSENSOR"/>
</dbReference>
<evidence type="ECO:0000259" key="7">
    <source>
        <dbReference type="PROSITE" id="PS50112"/>
    </source>
</evidence>
<dbReference type="GO" id="GO:0000155">
    <property type="term" value="F:phosphorelay sensor kinase activity"/>
    <property type="evidence" value="ECO:0007669"/>
    <property type="project" value="InterPro"/>
</dbReference>
<evidence type="ECO:0000256" key="5">
    <source>
        <dbReference type="ARBA" id="ARBA00022777"/>
    </source>
</evidence>
<dbReference type="Pfam" id="PF13426">
    <property type="entry name" value="PAS_9"/>
    <property type="match status" value="1"/>
</dbReference>
<feature type="domain" description="PAS" evidence="7">
    <location>
        <begin position="69"/>
        <end position="139"/>
    </location>
</feature>
<sequence>MTITSKNNLYNSCWAGSRSAKFRRRSERSFLLGTSSETIRALHEPQAYQGADMTQSEKLPYIPAELQNVQACYIELYDQLPVGYLSLDHKGLILAANLTASLLLRITKEAFIGRPLSDFVIPEDQDACALYFRQLLGGGEWRTFEPRLLRKDGAKIWVRLDAGVVRDKASGAISLCTVINDITELKHSEEQLRNGLIRLQAIIDTAVNGIITIDHRGIIRVFNKAAETMLGVSAQEIIGHSINKLMGLSQSFDGCFPSPTEKPKPFRIQREFSVRRKDGASLLLSVGIGDFHEGNERYYTGILRDITEHKQAEQALQDSEERLALVLDASGEGLWDWDIIGNKTHHNDKWYELLGLDKNIPTYTQPSFFITLLQEDDRKDVLRKLRLALRTGERFHSEHRLRRADGSYIWVQENGIVVKRDAKGKPVRMVGSFVDITERKHYEQQQREYHSQYERLLKLEIVNQTVAAIAHDLNQPLSAAASYADAAHCLFQAGNKQPEKLVYALEQSTEQIRRAGQFVHQLFGFLRTGETVTAPLSLNHIVRKVVAVLKEDGRIQQFTVKLSLEKNLPKVQANTLQLEKVLINLLCNGVESMHAIGLTAGSLMVTVCAISTSEAQVCIRDCGQGLDAEAAKRIFEPFYSTKSHGLGMGLAISRALVEAQGGRLWFQADDNPGAAFYLTVPFASTRPL</sequence>
<feature type="domain" description="PAS" evidence="7">
    <location>
        <begin position="198"/>
        <end position="241"/>
    </location>
</feature>
<dbReference type="InterPro" id="IPR013655">
    <property type="entry name" value="PAS_fold_3"/>
</dbReference>
<dbReference type="Pfam" id="PF08447">
    <property type="entry name" value="PAS_3"/>
    <property type="match status" value="1"/>
</dbReference>
<proteinExistence type="predicted"/>
<feature type="domain" description="PAC" evidence="8">
    <location>
        <begin position="395"/>
        <end position="448"/>
    </location>
</feature>
<feature type="domain" description="PAC" evidence="8">
    <location>
        <begin position="268"/>
        <end position="318"/>
    </location>
</feature>
<reference evidence="9 10" key="1">
    <citation type="submission" date="2017-11" db="EMBL/GenBank/DDBJ databases">
        <title>Draft Genome Sequence of Methylobacter psychrotolerans Sph1T, an Obligate Methanotroph from Low-Temperature Environments.</title>
        <authorList>
            <person name="Oshkin I.Y."/>
            <person name="Miroshnikov K."/>
            <person name="Belova S.E."/>
            <person name="Korzhenkov A."/>
            <person name="Toshchakov S.V."/>
            <person name="Dedysh S.N."/>
        </authorList>
    </citation>
    <scope>NUCLEOTIDE SEQUENCE [LARGE SCALE GENOMIC DNA]</scope>
    <source>
        <strain evidence="9 10">Sph1</strain>
    </source>
</reference>
<dbReference type="InterPro" id="IPR004358">
    <property type="entry name" value="Sig_transdc_His_kin-like_C"/>
</dbReference>
<dbReference type="SMART" id="SM00387">
    <property type="entry name" value="HATPase_c"/>
    <property type="match status" value="1"/>
</dbReference>
<dbReference type="Gene3D" id="1.10.287.130">
    <property type="match status" value="1"/>
</dbReference>
<dbReference type="InterPro" id="IPR001610">
    <property type="entry name" value="PAC"/>
</dbReference>
<evidence type="ECO:0000256" key="1">
    <source>
        <dbReference type="ARBA" id="ARBA00000085"/>
    </source>
</evidence>
<evidence type="ECO:0000256" key="3">
    <source>
        <dbReference type="ARBA" id="ARBA00022553"/>
    </source>
</evidence>
<keyword evidence="5 9" id="KW-0418">Kinase</keyword>
<dbReference type="EC" id="2.7.13.3" evidence="2"/>
<dbReference type="Pfam" id="PF00989">
    <property type="entry name" value="PAS"/>
    <property type="match status" value="1"/>
</dbReference>
<dbReference type="InterPro" id="IPR013767">
    <property type="entry name" value="PAS_fold"/>
</dbReference>
<dbReference type="InterPro" id="IPR000014">
    <property type="entry name" value="PAS"/>
</dbReference>
<evidence type="ECO:0000259" key="6">
    <source>
        <dbReference type="PROSITE" id="PS50109"/>
    </source>
</evidence>
<dbReference type="PANTHER" id="PTHR43304">
    <property type="entry name" value="PHYTOCHROME-LIKE PROTEIN CPH1"/>
    <property type="match status" value="1"/>
</dbReference>
<dbReference type="Gene3D" id="3.30.450.20">
    <property type="entry name" value="PAS domain"/>
    <property type="match status" value="3"/>
</dbReference>
<evidence type="ECO:0000259" key="8">
    <source>
        <dbReference type="PROSITE" id="PS50113"/>
    </source>
</evidence>
<dbReference type="PROSITE" id="PS50109">
    <property type="entry name" value="HIS_KIN"/>
    <property type="match status" value="1"/>
</dbReference>
<keyword evidence="3" id="KW-0597">Phosphoprotein</keyword>
<keyword evidence="4" id="KW-0808">Transferase</keyword>
<dbReference type="InterPro" id="IPR036890">
    <property type="entry name" value="HATPase_C_sf"/>
</dbReference>
<name>A0A2S5CGB7_9GAMM</name>
<dbReference type="SUPFAM" id="SSF47384">
    <property type="entry name" value="Homodimeric domain of signal transducing histidine kinase"/>
    <property type="match status" value="1"/>
</dbReference>
<dbReference type="InterPro" id="IPR036097">
    <property type="entry name" value="HisK_dim/P_sf"/>
</dbReference>
<dbReference type="SMART" id="SM00091">
    <property type="entry name" value="PAS"/>
    <property type="match status" value="3"/>
</dbReference>
<dbReference type="CDD" id="cd00130">
    <property type="entry name" value="PAS"/>
    <property type="match status" value="3"/>
</dbReference>
<comment type="caution">
    <text evidence="9">The sequence shown here is derived from an EMBL/GenBank/DDBJ whole genome shotgun (WGS) entry which is preliminary data.</text>
</comment>
<dbReference type="PANTHER" id="PTHR43304:SF1">
    <property type="entry name" value="PAC DOMAIN-CONTAINING PROTEIN"/>
    <property type="match status" value="1"/>
</dbReference>
<dbReference type="InterPro" id="IPR000700">
    <property type="entry name" value="PAS-assoc_C"/>
</dbReference>
<dbReference type="InterPro" id="IPR035965">
    <property type="entry name" value="PAS-like_dom_sf"/>
</dbReference>
<evidence type="ECO:0000313" key="9">
    <source>
        <dbReference type="EMBL" id="POZ49853.1"/>
    </source>
</evidence>
<dbReference type="InterPro" id="IPR003594">
    <property type="entry name" value="HATPase_dom"/>
</dbReference>
<organism evidence="9 10">
    <name type="scientific">Methylovulum psychrotolerans</name>
    <dbReference type="NCBI Taxonomy" id="1704499"/>
    <lineage>
        <taxon>Bacteria</taxon>
        <taxon>Pseudomonadati</taxon>
        <taxon>Pseudomonadota</taxon>
        <taxon>Gammaproteobacteria</taxon>
        <taxon>Methylococcales</taxon>
        <taxon>Methylococcaceae</taxon>
        <taxon>Methylovulum</taxon>
    </lineage>
</organism>
<dbReference type="SUPFAM" id="SSF55874">
    <property type="entry name" value="ATPase domain of HSP90 chaperone/DNA topoisomerase II/histidine kinase"/>
    <property type="match status" value="1"/>
</dbReference>
<dbReference type="PROSITE" id="PS50112">
    <property type="entry name" value="PAS"/>
    <property type="match status" value="3"/>
</dbReference>
<dbReference type="InterPro" id="IPR005467">
    <property type="entry name" value="His_kinase_dom"/>
</dbReference>
<dbReference type="SMART" id="SM00086">
    <property type="entry name" value="PAC"/>
    <property type="match status" value="3"/>
</dbReference>
<dbReference type="GO" id="GO:0006355">
    <property type="term" value="P:regulation of DNA-templated transcription"/>
    <property type="evidence" value="ECO:0007669"/>
    <property type="project" value="InterPro"/>
</dbReference>
<dbReference type="Proteomes" id="UP000237423">
    <property type="component" value="Unassembled WGS sequence"/>
</dbReference>
<comment type="catalytic activity">
    <reaction evidence="1">
        <text>ATP + protein L-histidine = ADP + protein N-phospho-L-histidine.</text>
        <dbReference type="EC" id="2.7.13.3"/>
    </reaction>
</comment>
<evidence type="ECO:0000313" key="10">
    <source>
        <dbReference type="Proteomes" id="UP000237423"/>
    </source>
</evidence>
<dbReference type="NCBIfam" id="TIGR00229">
    <property type="entry name" value="sensory_box"/>
    <property type="match status" value="3"/>
</dbReference>
<evidence type="ECO:0000256" key="4">
    <source>
        <dbReference type="ARBA" id="ARBA00022679"/>
    </source>
</evidence>
<protein>
    <recommendedName>
        <fullName evidence="2">histidine kinase</fullName>
        <ecNumber evidence="2">2.7.13.3</ecNumber>
    </recommendedName>
</protein>
<dbReference type="Pfam" id="PF02518">
    <property type="entry name" value="HATPase_c"/>
    <property type="match status" value="1"/>
</dbReference>
<feature type="domain" description="PAC" evidence="8">
    <location>
        <begin position="142"/>
        <end position="194"/>
    </location>
</feature>